<name>A0A3M9M6T0_9MICO</name>
<feature type="transmembrane region" description="Helical" evidence="9">
    <location>
        <begin position="105"/>
        <end position="126"/>
    </location>
</feature>
<evidence type="ECO:0000313" key="12">
    <source>
        <dbReference type="Proteomes" id="UP000271678"/>
    </source>
</evidence>
<keyword evidence="7 9" id="KW-0472">Membrane</keyword>
<comment type="function">
    <text evidence="8">Part of the ABC transporter complex CysAWTP (TC 3.A.1.6.1) involved in sulfate/thiosulfate import. Probably responsible for the translocation of the substrate across the membrane.</text>
</comment>
<evidence type="ECO:0000256" key="9">
    <source>
        <dbReference type="SAM" id="Phobius"/>
    </source>
</evidence>
<comment type="subunit">
    <text evidence="2">The complex is composed of two ATP-binding proteins (CysA), two transmembrane proteins (CysT and CysW) and a solute-binding protein (CysP).</text>
</comment>
<evidence type="ECO:0000256" key="3">
    <source>
        <dbReference type="ARBA" id="ARBA00022448"/>
    </source>
</evidence>
<feature type="transmembrane region" description="Helical" evidence="9">
    <location>
        <begin position="255"/>
        <end position="274"/>
    </location>
</feature>
<evidence type="ECO:0000256" key="6">
    <source>
        <dbReference type="ARBA" id="ARBA00023032"/>
    </source>
</evidence>
<dbReference type="InterPro" id="IPR035906">
    <property type="entry name" value="MetI-like_sf"/>
</dbReference>
<keyword evidence="12" id="KW-1185">Reference proteome</keyword>
<keyword evidence="5 9" id="KW-1133">Transmembrane helix</keyword>
<feature type="transmembrane region" description="Helical" evidence="9">
    <location>
        <begin position="67"/>
        <end position="93"/>
    </location>
</feature>
<comment type="subcellular location">
    <subcellularLocation>
        <location evidence="1">Membrane</location>
        <topology evidence="1">Multi-pass membrane protein</topology>
    </subcellularLocation>
</comment>
<dbReference type="PROSITE" id="PS50928">
    <property type="entry name" value="ABC_TM1"/>
    <property type="match status" value="1"/>
</dbReference>
<reference evidence="11 12" key="1">
    <citation type="submission" date="2018-11" db="EMBL/GenBank/DDBJ databases">
        <title>Draft genome of Simplicispira Flexivirga sp. BO-16.</title>
        <authorList>
            <person name="Im W.T."/>
        </authorList>
    </citation>
    <scope>NUCLEOTIDE SEQUENCE [LARGE SCALE GENOMIC DNA]</scope>
    <source>
        <strain evidence="11 12">BO-16</strain>
    </source>
</reference>
<dbReference type="PANTHER" id="PTHR30406:SF1">
    <property type="entry name" value="SULFATE TRANSPORT SYSTEM PERMEASE PROTEIN CYSW"/>
    <property type="match status" value="1"/>
</dbReference>
<evidence type="ECO:0000256" key="5">
    <source>
        <dbReference type="ARBA" id="ARBA00022989"/>
    </source>
</evidence>
<dbReference type="InterPro" id="IPR005667">
    <property type="entry name" value="Sulph_transpt2"/>
</dbReference>
<dbReference type="AlphaFoldDB" id="A0A3M9M6T0"/>
<evidence type="ECO:0000256" key="8">
    <source>
        <dbReference type="ARBA" id="ARBA00025323"/>
    </source>
</evidence>
<keyword evidence="6" id="KW-0764">Sulfate transport</keyword>
<evidence type="ECO:0000256" key="4">
    <source>
        <dbReference type="ARBA" id="ARBA00022692"/>
    </source>
</evidence>
<comment type="caution">
    <text evidence="11">The sequence shown here is derived from an EMBL/GenBank/DDBJ whole genome shotgun (WGS) entry which is preliminary data.</text>
</comment>
<dbReference type="NCBIfam" id="TIGR00969">
    <property type="entry name" value="3a0106s02"/>
    <property type="match status" value="1"/>
</dbReference>
<evidence type="ECO:0000256" key="2">
    <source>
        <dbReference type="ARBA" id="ARBA00011779"/>
    </source>
</evidence>
<dbReference type="GO" id="GO:0015419">
    <property type="term" value="F:ABC-type sulfate transporter activity"/>
    <property type="evidence" value="ECO:0007669"/>
    <property type="project" value="InterPro"/>
</dbReference>
<dbReference type="Proteomes" id="UP000271678">
    <property type="component" value="Unassembled WGS sequence"/>
</dbReference>
<dbReference type="GO" id="GO:0005886">
    <property type="term" value="C:plasma membrane"/>
    <property type="evidence" value="ECO:0007669"/>
    <property type="project" value="TreeGrafter"/>
</dbReference>
<evidence type="ECO:0000256" key="7">
    <source>
        <dbReference type="ARBA" id="ARBA00023136"/>
    </source>
</evidence>
<evidence type="ECO:0000259" key="10">
    <source>
        <dbReference type="PROSITE" id="PS50928"/>
    </source>
</evidence>
<accession>A0A3M9M6T0</accession>
<dbReference type="PANTHER" id="PTHR30406">
    <property type="entry name" value="SULFATE TRANSPORT SYSTEM PERMEASE PROTEIN"/>
    <property type="match status" value="1"/>
</dbReference>
<dbReference type="OrthoDB" id="9774448at2"/>
<evidence type="ECO:0000313" key="11">
    <source>
        <dbReference type="EMBL" id="RNI20917.1"/>
    </source>
</evidence>
<dbReference type="EMBL" id="RJJQ01000014">
    <property type="protein sequence ID" value="RNI20917.1"/>
    <property type="molecule type" value="Genomic_DNA"/>
</dbReference>
<feature type="transmembrane region" description="Helical" evidence="9">
    <location>
        <begin position="146"/>
        <end position="164"/>
    </location>
</feature>
<feature type="transmembrane region" description="Helical" evidence="9">
    <location>
        <begin position="21"/>
        <end position="47"/>
    </location>
</feature>
<dbReference type="Gene3D" id="1.10.3720.10">
    <property type="entry name" value="MetI-like"/>
    <property type="match status" value="1"/>
</dbReference>
<dbReference type="CDD" id="cd06261">
    <property type="entry name" value="TM_PBP2"/>
    <property type="match status" value="1"/>
</dbReference>
<dbReference type="Pfam" id="PF00528">
    <property type="entry name" value="BPD_transp_1"/>
    <property type="match status" value="1"/>
</dbReference>
<dbReference type="InterPro" id="IPR000515">
    <property type="entry name" value="MetI-like"/>
</dbReference>
<sequence>MSCSARRAAVASLAVLRRSRIGLRTLAVAYVGLLAAVPLAVIVGRVVGDGWSELVDALSSPEAVTAYRLTAEVSVVAVVLNAVFGVGFAILLTRYRVPGRRVLSALADLPVAVSPIIAGLALVLVYGPVNGWFGAGLSDAGIKVIYALPGMILATTFVSFPLVLREVAPVLDEAGTDMEQAAKVLGASAWQQFVRITLPTIRPALTYGLVLSLARSLGEFGAVRVVSGGISGDGQTQTLTLLIQDKYQQLEGGTYQIALLLVVVTIAAIVAASLRKDKR</sequence>
<feature type="domain" description="ABC transmembrane type-1" evidence="10">
    <location>
        <begin position="67"/>
        <end position="272"/>
    </location>
</feature>
<gene>
    <name evidence="11" type="ORF">EFY87_13555</name>
</gene>
<proteinExistence type="predicted"/>
<keyword evidence="4 9" id="KW-0812">Transmembrane</keyword>
<keyword evidence="3" id="KW-0813">Transport</keyword>
<protein>
    <submittedName>
        <fullName evidence="11">Sulfate ABC transporter permease subunit</fullName>
    </submittedName>
</protein>
<evidence type="ECO:0000256" key="1">
    <source>
        <dbReference type="ARBA" id="ARBA00004141"/>
    </source>
</evidence>
<dbReference type="SUPFAM" id="SSF161098">
    <property type="entry name" value="MetI-like"/>
    <property type="match status" value="1"/>
</dbReference>
<organism evidence="11 12">
    <name type="scientific">Flexivirga caeni</name>
    <dbReference type="NCBI Taxonomy" id="2294115"/>
    <lineage>
        <taxon>Bacteria</taxon>
        <taxon>Bacillati</taxon>
        <taxon>Actinomycetota</taxon>
        <taxon>Actinomycetes</taxon>
        <taxon>Micrococcales</taxon>
        <taxon>Dermacoccaceae</taxon>
        <taxon>Flexivirga</taxon>
    </lineage>
</organism>